<feature type="compositionally biased region" description="Basic residues" evidence="1">
    <location>
        <begin position="140"/>
        <end position="155"/>
    </location>
</feature>
<gene>
    <name evidence="3" type="ORF">WN51_06057</name>
</gene>
<feature type="transmembrane region" description="Helical" evidence="2">
    <location>
        <begin position="12"/>
        <end position="33"/>
    </location>
</feature>
<sequence length="224" mass="24548">MSFRFFPFPGGVFVVLVCGLALAILVAVLEFCWNSKKNAQSDRSLCAEMASELRFAMRCGSRQRPAAKARNSDAAVPCDRCSPRATRRRTRYCSTGHEETTYIPSIEIPRLNGGLGGDEYRSVLLNKHSATYLGKDHSHSHTHKHQPPPPRRRRGSSSIVLGQGGDHPESILWRFDCDLAGEPDVVISPPPPPPPPSAAVKTPLINGQYVHFVSESSAANVFKS</sequence>
<reference evidence="3 4" key="1">
    <citation type="submission" date="2015-07" db="EMBL/GenBank/DDBJ databases">
        <title>The genome of Melipona quadrifasciata.</title>
        <authorList>
            <person name="Pan H."/>
            <person name="Kapheim K."/>
        </authorList>
    </citation>
    <scope>NUCLEOTIDE SEQUENCE [LARGE SCALE GENOMIC DNA]</scope>
    <source>
        <strain evidence="3">0111107301</strain>
        <tissue evidence="3">Whole body</tissue>
    </source>
</reference>
<keyword evidence="2" id="KW-0472">Membrane</keyword>
<dbReference type="EMBL" id="KQ435944">
    <property type="protein sequence ID" value="KOX68163.1"/>
    <property type="molecule type" value="Genomic_DNA"/>
</dbReference>
<dbReference type="OrthoDB" id="7700339at2759"/>
<evidence type="ECO:0000256" key="1">
    <source>
        <dbReference type="SAM" id="MobiDB-lite"/>
    </source>
</evidence>
<feature type="region of interest" description="Disordered" evidence="1">
    <location>
        <begin position="133"/>
        <end position="167"/>
    </location>
</feature>
<dbReference type="STRING" id="166423.A0A0M8ZRI0"/>
<evidence type="ECO:0000256" key="2">
    <source>
        <dbReference type="SAM" id="Phobius"/>
    </source>
</evidence>
<keyword evidence="3" id="KW-0675">Receptor</keyword>
<keyword evidence="2" id="KW-1133">Transmembrane helix</keyword>
<dbReference type="Proteomes" id="UP000053105">
    <property type="component" value="Unassembled WGS sequence"/>
</dbReference>
<dbReference type="AlphaFoldDB" id="A0A0M8ZRI0"/>
<accession>A0A0M8ZRI0</accession>
<proteinExistence type="predicted"/>
<evidence type="ECO:0000313" key="3">
    <source>
        <dbReference type="EMBL" id="KOX68163.1"/>
    </source>
</evidence>
<name>A0A0M8ZRI0_9HYME</name>
<evidence type="ECO:0000313" key="4">
    <source>
        <dbReference type="Proteomes" id="UP000053105"/>
    </source>
</evidence>
<keyword evidence="2" id="KW-0812">Transmembrane</keyword>
<organism evidence="3 4">
    <name type="scientific">Melipona quadrifasciata</name>
    <dbReference type="NCBI Taxonomy" id="166423"/>
    <lineage>
        <taxon>Eukaryota</taxon>
        <taxon>Metazoa</taxon>
        <taxon>Ecdysozoa</taxon>
        <taxon>Arthropoda</taxon>
        <taxon>Hexapoda</taxon>
        <taxon>Insecta</taxon>
        <taxon>Pterygota</taxon>
        <taxon>Neoptera</taxon>
        <taxon>Endopterygota</taxon>
        <taxon>Hymenoptera</taxon>
        <taxon>Apocrita</taxon>
        <taxon>Aculeata</taxon>
        <taxon>Apoidea</taxon>
        <taxon>Anthophila</taxon>
        <taxon>Apidae</taxon>
        <taxon>Melipona</taxon>
    </lineage>
</organism>
<protein>
    <submittedName>
        <fullName evidence="3">Glutamate receptor, ionotropic kainate 5</fullName>
    </submittedName>
</protein>
<keyword evidence="4" id="KW-1185">Reference proteome</keyword>